<comment type="cofactor">
    <cofactor evidence="1 11">
        <name>[4Fe-4S] cluster</name>
        <dbReference type="ChEBI" id="CHEBI:49883"/>
    </cofactor>
</comment>
<keyword evidence="5 11" id="KW-0004">4Fe-4S</keyword>
<keyword evidence="9 11" id="KW-0456">Lyase</keyword>
<sequence>MYNKACDVIELCEKENKKISEIGILKEAKMRNLPEEDVINEMKNVLEVMKKSATLGLETPIISQSRITGGNALKINNYLKNNKSLSGNLINRSMAMAVSTSEVNASMGVICAAPTAGASGILPSSILNAKEKLGSSDEDVIFALFTAAVIGELATKNATVSGAEGGCQAECGVAASMAAAAIVEMAGGSPVDSFNAASFALINVMGLICDPVAGLVEYPCFLRNASGVVNAFISADLALAGVQSLIPFDEVLEAMYKVGKSLPDTLRETALGGISITPTAKEIARRFYNGTAK</sequence>
<evidence type="ECO:0000256" key="8">
    <source>
        <dbReference type="ARBA" id="ARBA00023014"/>
    </source>
</evidence>
<feature type="domain" description="Serine dehydratase-like alpha subunit" evidence="12">
    <location>
        <begin position="15"/>
        <end position="274"/>
    </location>
</feature>
<keyword evidence="6 11" id="KW-0479">Metal-binding</keyword>
<protein>
    <recommendedName>
        <fullName evidence="11">L-serine dehydratase</fullName>
        <ecNumber evidence="11">4.3.1.17</ecNumber>
    </recommendedName>
</protein>
<comment type="similarity">
    <text evidence="3 11">Belongs to the iron-sulfur dependent L-serine dehydratase family.</text>
</comment>
<dbReference type="InterPro" id="IPR051318">
    <property type="entry name" value="Fe-S_L-Ser"/>
</dbReference>
<dbReference type="GO" id="GO:0051539">
    <property type="term" value="F:4 iron, 4 sulfur cluster binding"/>
    <property type="evidence" value="ECO:0007669"/>
    <property type="project" value="UniProtKB-UniRule"/>
</dbReference>
<dbReference type="OrthoDB" id="9805537at2"/>
<dbReference type="EC" id="4.3.1.17" evidence="11"/>
<evidence type="ECO:0000256" key="10">
    <source>
        <dbReference type="ARBA" id="ARBA00049406"/>
    </source>
</evidence>
<evidence type="ECO:0000256" key="1">
    <source>
        <dbReference type="ARBA" id="ARBA00001966"/>
    </source>
</evidence>
<reference evidence="13 14" key="1">
    <citation type="submission" date="2019-03" db="EMBL/GenBank/DDBJ databases">
        <title>Draft genome sequence data and analysis of a Fermenting Bacterium, Soehngenia longevitae strain 1933PT, isolated from petroleum reservoir in Azerbaijan.</title>
        <authorList>
            <person name="Grouzdev D.S."/>
            <person name="Bidzhieva S.K."/>
            <person name="Sokolova D.S."/>
            <person name="Tourova T.P."/>
            <person name="Poltaraus A.B."/>
            <person name="Nazina T.N."/>
        </authorList>
    </citation>
    <scope>NUCLEOTIDE SEQUENCE [LARGE SCALE GENOMIC DNA]</scope>
    <source>
        <strain evidence="13 14">1933P</strain>
    </source>
</reference>
<dbReference type="RefSeq" id="WP_135271004.1">
    <property type="nucleotide sequence ID" value="NZ_SRIB01000006.1"/>
</dbReference>
<comment type="catalytic activity">
    <reaction evidence="10 11">
        <text>L-serine = pyruvate + NH4(+)</text>
        <dbReference type="Rhea" id="RHEA:19169"/>
        <dbReference type="ChEBI" id="CHEBI:15361"/>
        <dbReference type="ChEBI" id="CHEBI:28938"/>
        <dbReference type="ChEBI" id="CHEBI:33384"/>
        <dbReference type="EC" id="4.3.1.17"/>
    </reaction>
</comment>
<dbReference type="GO" id="GO:0006094">
    <property type="term" value="P:gluconeogenesis"/>
    <property type="evidence" value="ECO:0007669"/>
    <property type="project" value="UniProtKB-KW"/>
</dbReference>
<name>A0A4Z0D3F1_9FIRM</name>
<comment type="caution">
    <text evidence="13">The sequence shown here is derived from an EMBL/GenBank/DDBJ whole genome shotgun (WGS) entry which is preliminary data.</text>
</comment>
<evidence type="ECO:0000256" key="11">
    <source>
        <dbReference type="RuleBase" id="RU366059"/>
    </source>
</evidence>
<evidence type="ECO:0000256" key="7">
    <source>
        <dbReference type="ARBA" id="ARBA00023004"/>
    </source>
</evidence>
<keyword evidence="7 11" id="KW-0408">Iron</keyword>
<dbReference type="PANTHER" id="PTHR30182">
    <property type="entry name" value="L-SERINE DEHYDRATASE"/>
    <property type="match status" value="1"/>
</dbReference>
<organism evidence="13 14">
    <name type="scientific">Soehngenia longivitae</name>
    <dbReference type="NCBI Taxonomy" id="2562294"/>
    <lineage>
        <taxon>Bacteria</taxon>
        <taxon>Bacillati</taxon>
        <taxon>Bacillota</taxon>
        <taxon>Tissierellia</taxon>
        <taxon>Tissierellales</taxon>
        <taxon>Tissierellaceae</taxon>
        <taxon>Soehngenia</taxon>
    </lineage>
</organism>
<proteinExistence type="inferred from homology"/>
<keyword evidence="14" id="KW-1185">Reference proteome</keyword>
<dbReference type="Pfam" id="PF03313">
    <property type="entry name" value="SDH_alpha"/>
    <property type="match status" value="1"/>
</dbReference>
<comment type="pathway">
    <text evidence="2">Carbohydrate biosynthesis; gluconeogenesis.</text>
</comment>
<evidence type="ECO:0000313" key="13">
    <source>
        <dbReference type="EMBL" id="TFZ40231.1"/>
    </source>
</evidence>
<gene>
    <name evidence="13" type="primary">sdaAA</name>
    <name evidence="13" type="ORF">E4100_05305</name>
</gene>
<dbReference type="PANTHER" id="PTHR30182:SF1">
    <property type="entry name" value="L-SERINE DEHYDRATASE 1"/>
    <property type="match status" value="1"/>
</dbReference>
<dbReference type="GO" id="GO:0046872">
    <property type="term" value="F:metal ion binding"/>
    <property type="evidence" value="ECO:0007669"/>
    <property type="project" value="UniProtKB-KW"/>
</dbReference>
<evidence type="ECO:0000256" key="2">
    <source>
        <dbReference type="ARBA" id="ARBA00004742"/>
    </source>
</evidence>
<dbReference type="AlphaFoldDB" id="A0A4Z0D3F1"/>
<dbReference type="InterPro" id="IPR005130">
    <property type="entry name" value="Ser_deHydtase-like_asu"/>
</dbReference>
<keyword evidence="8 11" id="KW-0411">Iron-sulfur</keyword>
<evidence type="ECO:0000256" key="5">
    <source>
        <dbReference type="ARBA" id="ARBA00022485"/>
    </source>
</evidence>
<dbReference type="GO" id="GO:0003941">
    <property type="term" value="F:L-serine ammonia-lyase activity"/>
    <property type="evidence" value="ECO:0007669"/>
    <property type="project" value="UniProtKB-UniRule"/>
</dbReference>
<dbReference type="InterPro" id="IPR004642">
    <property type="entry name" value="Ser_deHydtase_asu"/>
</dbReference>
<dbReference type="NCBIfam" id="TIGR00718">
    <property type="entry name" value="sda_alpha"/>
    <property type="match status" value="1"/>
</dbReference>
<evidence type="ECO:0000256" key="3">
    <source>
        <dbReference type="ARBA" id="ARBA00008636"/>
    </source>
</evidence>
<accession>A0A4Z0D3F1</accession>
<dbReference type="EMBL" id="SRIB01000006">
    <property type="protein sequence ID" value="TFZ40231.1"/>
    <property type="molecule type" value="Genomic_DNA"/>
</dbReference>
<dbReference type="Proteomes" id="UP000298381">
    <property type="component" value="Unassembled WGS sequence"/>
</dbReference>
<evidence type="ECO:0000259" key="12">
    <source>
        <dbReference type="Pfam" id="PF03313"/>
    </source>
</evidence>
<evidence type="ECO:0000313" key="14">
    <source>
        <dbReference type="Proteomes" id="UP000298381"/>
    </source>
</evidence>
<evidence type="ECO:0000256" key="6">
    <source>
        <dbReference type="ARBA" id="ARBA00022723"/>
    </source>
</evidence>
<keyword evidence="4 11" id="KW-0312">Gluconeogenesis</keyword>
<evidence type="ECO:0000256" key="4">
    <source>
        <dbReference type="ARBA" id="ARBA00022432"/>
    </source>
</evidence>
<evidence type="ECO:0000256" key="9">
    <source>
        <dbReference type="ARBA" id="ARBA00023239"/>
    </source>
</evidence>